<dbReference type="Pfam" id="PF01607">
    <property type="entry name" value="CBM_14"/>
    <property type="match status" value="16"/>
</dbReference>
<feature type="compositionally biased region" description="Polar residues" evidence="6">
    <location>
        <begin position="1154"/>
        <end position="1176"/>
    </location>
</feature>
<reference evidence="8 9" key="1">
    <citation type="journal article" date="2024" name="BMC Genomics">
        <title>De novo assembly and annotation of Popillia japonica's genome with initial clues to its potential as an invasive pest.</title>
        <authorList>
            <person name="Cucini C."/>
            <person name="Boschi S."/>
            <person name="Funari R."/>
            <person name="Cardaioli E."/>
            <person name="Iannotti N."/>
            <person name="Marturano G."/>
            <person name="Paoli F."/>
            <person name="Bruttini M."/>
            <person name="Carapelli A."/>
            <person name="Frati F."/>
            <person name="Nardi F."/>
        </authorList>
    </citation>
    <scope>NUCLEOTIDE SEQUENCE [LARGE SCALE GENOMIC DNA]</scope>
    <source>
        <strain evidence="8">DMR45628</strain>
    </source>
</reference>
<feature type="domain" description="Chitin-binding type-2" evidence="7">
    <location>
        <begin position="363"/>
        <end position="419"/>
    </location>
</feature>
<protein>
    <submittedName>
        <fullName evidence="8">Chitin binding Peritrophin-A domain</fullName>
    </submittedName>
</protein>
<feature type="domain" description="Chitin-binding type-2" evidence="7">
    <location>
        <begin position="172"/>
        <end position="228"/>
    </location>
</feature>
<dbReference type="EMBL" id="JASPKY010000437">
    <property type="protein sequence ID" value="KAK9700440.1"/>
    <property type="molecule type" value="Genomic_DNA"/>
</dbReference>
<dbReference type="SMART" id="SM00494">
    <property type="entry name" value="ChtBD2"/>
    <property type="match status" value="16"/>
</dbReference>
<feature type="domain" description="Chitin-binding type-2" evidence="7">
    <location>
        <begin position="30"/>
        <end position="86"/>
    </location>
</feature>
<gene>
    <name evidence="8" type="ORF">QE152_g31232</name>
</gene>
<proteinExistence type="predicted"/>
<name>A0AAW1JBQ0_POPJA</name>
<organism evidence="8 9">
    <name type="scientific">Popillia japonica</name>
    <name type="common">Japanese beetle</name>
    <dbReference type="NCBI Taxonomy" id="7064"/>
    <lineage>
        <taxon>Eukaryota</taxon>
        <taxon>Metazoa</taxon>
        <taxon>Ecdysozoa</taxon>
        <taxon>Arthropoda</taxon>
        <taxon>Hexapoda</taxon>
        <taxon>Insecta</taxon>
        <taxon>Pterygota</taxon>
        <taxon>Neoptera</taxon>
        <taxon>Endopterygota</taxon>
        <taxon>Coleoptera</taxon>
        <taxon>Polyphaga</taxon>
        <taxon>Scarabaeiformia</taxon>
        <taxon>Scarabaeidae</taxon>
        <taxon>Rutelinae</taxon>
        <taxon>Popillia</taxon>
    </lineage>
</organism>
<dbReference type="InterPro" id="IPR002557">
    <property type="entry name" value="Chitin-bd_dom"/>
</dbReference>
<evidence type="ECO:0000256" key="3">
    <source>
        <dbReference type="ARBA" id="ARBA00022737"/>
    </source>
</evidence>
<dbReference type="GO" id="GO:0008061">
    <property type="term" value="F:chitin binding"/>
    <property type="evidence" value="ECO:0007669"/>
    <property type="project" value="UniProtKB-KW"/>
</dbReference>
<dbReference type="PROSITE" id="PS50940">
    <property type="entry name" value="CHIT_BIND_II"/>
    <property type="match status" value="16"/>
</dbReference>
<keyword evidence="4" id="KW-1015">Disulfide bond</keyword>
<dbReference type="AlphaFoldDB" id="A0AAW1JBQ0"/>
<keyword evidence="2" id="KW-0732">Signal</keyword>
<feature type="domain" description="Chitin-binding type-2" evidence="7">
    <location>
        <begin position="490"/>
        <end position="530"/>
    </location>
</feature>
<evidence type="ECO:0000313" key="9">
    <source>
        <dbReference type="Proteomes" id="UP001458880"/>
    </source>
</evidence>
<dbReference type="Gene3D" id="2.170.140.10">
    <property type="entry name" value="Chitin binding domain"/>
    <property type="match status" value="16"/>
</dbReference>
<keyword evidence="1" id="KW-0147">Chitin-binding</keyword>
<feature type="domain" description="Chitin-binding type-2" evidence="7">
    <location>
        <begin position="423"/>
        <end position="479"/>
    </location>
</feature>
<evidence type="ECO:0000256" key="1">
    <source>
        <dbReference type="ARBA" id="ARBA00022669"/>
    </source>
</evidence>
<evidence type="ECO:0000313" key="8">
    <source>
        <dbReference type="EMBL" id="KAK9700440.1"/>
    </source>
</evidence>
<dbReference type="Proteomes" id="UP001458880">
    <property type="component" value="Unassembled WGS sequence"/>
</dbReference>
<dbReference type="InterPro" id="IPR051940">
    <property type="entry name" value="Chitin_bind-dev_reg"/>
</dbReference>
<keyword evidence="3" id="KW-0677">Repeat</keyword>
<feature type="compositionally biased region" description="Low complexity" evidence="6">
    <location>
        <begin position="1065"/>
        <end position="1150"/>
    </location>
</feature>
<keyword evidence="5" id="KW-0325">Glycoprotein</keyword>
<feature type="domain" description="Chitin-binding type-2" evidence="7">
    <location>
        <begin position="539"/>
        <end position="595"/>
    </location>
</feature>
<dbReference type="GO" id="GO:0005576">
    <property type="term" value="C:extracellular region"/>
    <property type="evidence" value="ECO:0007669"/>
    <property type="project" value="InterPro"/>
</dbReference>
<keyword evidence="9" id="KW-1185">Reference proteome</keyword>
<feature type="domain" description="Chitin-binding type-2" evidence="7">
    <location>
        <begin position="92"/>
        <end position="148"/>
    </location>
</feature>
<feature type="domain" description="Chitin-binding type-2" evidence="7">
    <location>
        <begin position="296"/>
        <end position="352"/>
    </location>
</feature>
<feature type="domain" description="Chitin-binding type-2" evidence="7">
    <location>
        <begin position="606"/>
        <end position="662"/>
    </location>
</feature>
<feature type="domain" description="Chitin-binding type-2" evidence="7">
    <location>
        <begin position="234"/>
        <end position="290"/>
    </location>
</feature>
<feature type="domain" description="Chitin-binding type-2" evidence="7">
    <location>
        <begin position="874"/>
        <end position="930"/>
    </location>
</feature>
<feature type="domain" description="Chitin-binding type-2" evidence="7">
    <location>
        <begin position="740"/>
        <end position="796"/>
    </location>
</feature>
<feature type="region of interest" description="Disordered" evidence="6">
    <location>
        <begin position="1065"/>
        <end position="1176"/>
    </location>
</feature>
<dbReference type="PANTHER" id="PTHR23301">
    <property type="entry name" value="CHITIN BINDING PERITROPHIN-A"/>
    <property type="match status" value="1"/>
</dbReference>
<comment type="caution">
    <text evidence="8">The sequence shown here is derived from an EMBL/GenBank/DDBJ whole genome shotgun (WGS) entry which is preliminary data.</text>
</comment>
<evidence type="ECO:0000256" key="5">
    <source>
        <dbReference type="ARBA" id="ARBA00023180"/>
    </source>
</evidence>
<feature type="domain" description="Chitin-binding type-2" evidence="7">
    <location>
        <begin position="673"/>
        <end position="729"/>
    </location>
</feature>
<accession>A0AAW1JBQ0</accession>
<sequence length="1176" mass="131281">MLGDSRWQLKPQRLWLEDSGDVLSRLLQDLIECPENGIHFVQHPKTCSKFVKCDNGLYQEINCREGHWFDLKRGLCDDMNNVECTIEENPSKIQCPGKGDYFLPHPTNCDQFVQCTDGNYIIANCHDGLHFNPAVGWCQDPSIAGCLEEDNKHLIECPENGIYFVQLLFVDLIECPENGIYFVQHPKTCSKFVKCNNGLYKEINCREGHWFDPKRGLCDDMNNVECTIEENPSKIQCPGKGDYFLPHPTNCNQFVQCTDGNYIIANCHDGLHFNPALGWCQDPSIAGCLEEDNKPLFECPGDSQMFFPHPTSCSDFIECNLGEYRVLSCGPDLHWNPAAGHCDAPENANCEELPPVTEAPEGLFECPGDSQMFFPHPTSCSDFIECNLGEYRVLSCGPDLHWNPAAGHCDAPENANCEELPPVTEAPENSQMFFPHPTSCSYFIECNLGEYRVLSCGPDLHWNTAAGHCDAPENANCEELPPVTEAPEGLFECPGDSQMFFPHPTSCSYFIECNLGEYRVLSCGPDHHWNTSAKAPEGLFECPGDSQMFFPHPTSCSHFIECNLGEYRVLSCGPDHHWNTAAGHCDAPENANCEELPPVTEAPEGLFECPGDSHMFFPHPTSCSHFIECKLGTYRVLYCGTDLHWNAAAGHCDLPINANCEEFPSVTEDPEGIFECPGDSHMFFPHPTSCSHFIECKLGEYKVFPCERDLHWNAAAGHCDRPENANCKELPPIPDKEPPLLVCPEATQKFFPHPNNCSLFIECNFGEYSVLECTEDLHWNDATGYCDFPRYANCEVFPPDTEEESDQIDCPGDTQKFFPHPTNCSLFIECNFGRYSVLRCMKDFHWNDAAGHCDFQENANCEVQPPTTEEQPALLECPGDTQKFFPHPSNCSLFIECNFGRYSVLECMKDFHWNEAVGHCDFPKNANCEQLPPVTEESPGSLLECPDDTQMFFAHPTNCSLFIECNFGVYRVLQCMKDFHWNDHVGHCDFQENTNCDRSNGTGPEPFACPGDTQKFFPHPTNCSLFIECNFAEYRILQCMKDFHWNEIAGHCDFPDNANCEVAATDPPASTTDSTSGETTILETTGTSTIETSSSRTDSTISTTWTDRPILSTSTPPSSSPGAIATESTVDSSTTTTDMSTETSSETTTDMPIGSTTNKGSETDGSTGTTWTDKPN</sequence>
<dbReference type="SUPFAM" id="SSF57625">
    <property type="entry name" value="Invertebrate chitin-binding proteins"/>
    <property type="match status" value="16"/>
</dbReference>
<evidence type="ECO:0000256" key="4">
    <source>
        <dbReference type="ARBA" id="ARBA00023157"/>
    </source>
</evidence>
<feature type="domain" description="Chitin-binding type-2" evidence="7">
    <location>
        <begin position="807"/>
        <end position="863"/>
    </location>
</feature>
<feature type="domain" description="Chitin-binding type-2" evidence="7">
    <location>
        <begin position="1006"/>
        <end position="1062"/>
    </location>
</feature>
<evidence type="ECO:0000256" key="6">
    <source>
        <dbReference type="SAM" id="MobiDB-lite"/>
    </source>
</evidence>
<evidence type="ECO:0000256" key="2">
    <source>
        <dbReference type="ARBA" id="ARBA00022729"/>
    </source>
</evidence>
<dbReference type="InterPro" id="IPR036508">
    <property type="entry name" value="Chitin-bd_dom_sf"/>
</dbReference>
<dbReference type="PANTHER" id="PTHR23301:SF0">
    <property type="entry name" value="CHITIN-BINDING TYPE-2 DOMAIN-CONTAINING PROTEIN-RELATED"/>
    <property type="match status" value="1"/>
</dbReference>
<evidence type="ECO:0000259" key="7">
    <source>
        <dbReference type="PROSITE" id="PS50940"/>
    </source>
</evidence>
<feature type="domain" description="Chitin-binding type-2" evidence="7">
    <location>
        <begin position="942"/>
        <end position="998"/>
    </location>
</feature>